<feature type="domain" description="Gfo/Idh/MocA-like oxidoreductase N-terminal" evidence="3">
    <location>
        <begin position="21"/>
        <end position="137"/>
    </location>
</feature>
<dbReference type="Pfam" id="PF01408">
    <property type="entry name" value="GFO_IDH_MocA"/>
    <property type="match status" value="1"/>
</dbReference>
<dbReference type="AlphaFoldDB" id="A0AAV3TEQ4"/>
<evidence type="ECO:0000313" key="6">
    <source>
        <dbReference type="Proteomes" id="UP001500420"/>
    </source>
</evidence>
<dbReference type="SUPFAM" id="SSF51735">
    <property type="entry name" value="NAD(P)-binding Rossmann-fold domains"/>
    <property type="match status" value="1"/>
</dbReference>
<dbReference type="InterPro" id="IPR004104">
    <property type="entry name" value="Gfo/Idh/MocA-like_OxRdtase_C"/>
</dbReference>
<organism evidence="5 6">
    <name type="scientific">Natronoarchaeum mannanilyticum</name>
    <dbReference type="NCBI Taxonomy" id="926360"/>
    <lineage>
        <taxon>Archaea</taxon>
        <taxon>Methanobacteriati</taxon>
        <taxon>Methanobacteriota</taxon>
        <taxon>Stenosarchaea group</taxon>
        <taxon>Halobacteria</taxon>
        <taxon>Halobacteriales</taxon>
        <taxon>Natronoarchaeaceae</taxon>
    </lineage>
</organism>
<dbReference type="Gene3D" id="3.30.360.10">
    <property type="entry name" value="Dihydrodipicolinate Reductase, domain 2"/>
    <property type="match status" value="1"/>
</dbReference>
<dbReference type="GO" id="GO:0000166">
    <property type="term" value="F:nucleotide binding"/>
    <property type="evidence" value="ECO:0007669"/>
    <property type="project" value="InterPro"/>
</dbReference>
<reference evidence="5 6" key="1">
    <citation type="journal article" date="2019" name="Int. J. Syst. Evol. Microbiol.">
        <title>The Global Catalogue of Microorganisms (GCM) 10K type strain sequencing project: providing services to taxonomists for standard genome sequencing and annotation.</title>
        <authorList>
            <consortium name="The Broad Institute Genomics Platform"/>
            <consortium name="The Broad Institute Genome Sequencing Center for Infectious Disease"/>
            <person name="Wu L."/>
            <person name="Ma J."/>
        </authorList>
    </citation>
    <scope>NUCLEOTIDE SEQUENCE [LARGE SCALE GENOMIC DNA]</scope>
    <source>
        <strain evidence="5 6">JCM 16328</strain>
    </source>
</reference>
<dbReference type="Gene3D" id="3.40.50.720">
    <property type="entry name" value="NAD(P)-binding Rossmann-like Domain"/>
    <property type="match status" value="1"/>
</dbReference>
<dbReference type="Proteomes" id="UP001500420">
    <property type="component" value="Unassembled WGS sequence"/>
</dbReference>
<dbReference type="InterPro" id="IPR050463">
    <property type="entry name" value="Gfo/Idh/MocA_oxidrdct_glycsds"/>
</dbReference>
<proteinExistence type="predicted"/>
<dbReference type="SUPFAM" id="SSF55347">
    <property type="entry name" value="Glyceraldehyde-3-phosphate dehydrogenase-like, C-terminal domain"/>
    <property type="match status" value="1"/>
</dbReference>
<dbReference type="Pfam" id="PF02894">
    <property type="entry name" value="GFO_IDH_MocA_C"/>
    <property type="match status" value="1"/>
</dbReference>
<dbReference type="PANTHER" id="PTHR43818">
    <property type="entry name" value="BCDNA.GH03377"/>
    <property type="match status" value="1"/>
</dbReference>
<gene>
    <name evidence="5" type="ORF">GCM10009020_35390</name>
</gene>
<evidence type="ECO:0000256" key="2">
    <source>
        <dbReference type="SAM" id="MobiDB-lite"/>
    </source>
</evidence>
<dbReference type="InterPro" id="IPR000683">
    <property type="entry name" value="Gfo/Idh/MocA-like_OxRdtase_N"/>
</dbReference>
<keyword evidence="1" id="KW-0560">Oxidoreductase</keyword>
<feature type="region of interest" description="Disordered" evidence="2">
    <location>
        <begin position="255"/>
        <end position="274"/>
    </location>
</feature>
<evidence type="ECO:0000256" key="1">
    <source>
        <dbReference type="ARBA" id="ARBA00023002"/>
    </source>
</evidence>
<dbReference type="EMBL" id="BAAADV010000008">
    <property type="protein sequence ID" value="GAA0682955.1"/>
    <property type="molecule type" value="Genomic_DNA"/>
</dbReference>
<sequence>MTYSVAVIGTGAEPDDPGGDGYAMAYHHGGGYEKHADCELVACADIVPENARAFAGEFGIRDDAIFEDYGEMLTAVEPDIVSVCVPPTLHAEIAIDCIKSGVVDAVHCEKPMADSYGGARRMTEAAADRGVQLTFNHQRRFSDAVRTAKDLLDSGEIGGLERVEFAAPVGLLDYGSHSFDLCNYFNDERSAEWVMGQIHYDEENVLFGTHNENQAIVHWEYENGVHGVGASDSTGTGGPAAGISCHNRLVGSDGVIEVGPESEDGDEDLPPLRIRRNGEDWKPIKTEDGLHGWEFIDRAVAENVRCLQRGETPELAAENALSATELIFGAWESSRRRGRVDLPLEIDGNPLREMIDTGELTPEPAGDD</sequence>
<dbReference type="RefSeq" id="WP_343775962.1">
    <property type="nucleotide sequence ID" value="NZ_BAAADV010000008.1"/>
</dbReference>
<keyword evidence="6" id="KW-1185">Reference proteome</keyword>
<feature type="domain" description="Gfo/Idh/MocA-like oxidoreductase C-terminal" evidence="4">
    <location>
        <begin position="171"/>
        <end position="342"/>
    </location>
</feature>
<comment type="caution">
    <text evidence="5">The sequence shown here is derived from an EMBL/GenBank/DDBJ whole genome shotgun (WGS) entry which is preliminary data.</text>
</comment>
<feature type="compositionally biased region" description="Acidic residues" evidence="2">
    <location>
        <begin position="260"/>
        <end position="269"/>
    </location>
</feature>
<evidence type="ECO:0000313" key="5">
    <source>
        <dbReference type="EMBL" id="GAA0682955.1"/>
    </source>
</evidence>
<name>A0AAV3TEQ4_9EURY</name>
<dbReference type="InterPro" id="IPR036291">
    <property type="entry name" value="NAD(P)-bd_dom_sf"/>
</dbReference>
<accession>A0AAV3TEQ4</accession>
<protein>
    <submittedName>
        <fullName evidence="5">Gfo/Idh/MocA family oxidoreductase</fullName>
    </submittedName>
</protein>
<evidence type="ECO:0000259" key="3">
    <source>
        <dbReference type="Pfam" id="PF01408"/>
    </source>
</evidence>
<dbReference type="GO" id="GO:0016491">
    <property type="term" value="F:oxidoreductase activity"/>
    <property type="evidence" value="ECO:0007669"/>
    <property type="project" value="UniProtKB-KW"/>
</dbReference>
<dbReference type="PANTHER" id="PTHR43818:SF11">
    <property type="entry name" value="BCDNA.GH03377"/>
    <property type="match status" value="1"/>
</dbReference>
<evidence type="ECO:0000259" key="4">
    <source>
        <dbReference type="Pfam" id="PF02894"/>
    </source>
</evidence>